<reference evidence="2 3" key="1">
    <citation type="submission" date="2023-03" db="EMBL/GenBank/DDBJ databases">
        <title>Bacillus Genome Sequencing.</title>
        <authorList>
            <person name="Dunlap C."/>
        </authorList>
    </citation>
    <scope>NUCLEOTIDE SEQUENCE [LARGE SCALE GENOMIC DNA]</scope>
    <source>
        <strain evidence="2 3">NRS-1717</strain>
    </source>
</reference>
<dbReference type="Proteomes" id="UP001342826">
    <property type="component" value="Unassembled WGS sequence"/>
</dbReference>
<organism evidence="2 3">
    <name type="scientific">Metabacillus fastidiosus</name>
    <dbReference type="NCBI Taxonomy" id="1458"/>
    <lineage>
        <taxon>Bacteria</taxon>
        <taxon>Bacillati</taxon>
        <taxon>Bacillota</taxon>
        <taxon>Bacilli</taxon>
        <taxon>Bacillales</taxon>
        <taxon>Bacillaceae</taxon>
        <taxon>Metabacillus</taxon>
    </lineage>
</organism>
<dbReference type="PROSITE" id="PS51725">
    <property type="entry name" value="ABM"/>
    <property type="match status" value="1"/>
</dbReference>
<gene>
    <name evidence="2" type="ORF">P9271_17430</name>
</gene>
<protein>
    <submittedName>
        <fullName evidence="2">Antibiotic biosynthesis monooxygenase</fullName>
        <ecNumber evidence="2">1.14.-.-</ecNumber>
    </submittedName>
</protein>
<dbReference type="InterPro" id="IPR007138">
    <property type="entry name" value="ABM_dom"/>
</dbReference>
<comment type="caution">
    <text evidence="2">The sequence shown here is derived from an EMBL/GenBank/DDBJ whole genome shotgun (WGS) entry which is preliminary data.</text>
</comment>
<keyword evidence="3" id="KW-1185">Reference proteome</keyword>
<name>A0ABU6P166_9BACI</name>
<dbReference type="GO" id="GO:0004497">
    <property type="term" value="F:monooxygenase activity"/>
    <property type="evidence" value="ECO:0007669"/>
    <property type="project" value="UniProtKB-KW"/>
</dbReference>
<dbReference type="Gene3D" id="3.30.70.100">
    <property type="match status" value="1"/>
</dbReference>
<dbReference type="InterPro" id="IPR011008">
    <property type="entry name" value="Dimeric_a/b-barrel"/>
</dbReference>
<dbReference type="SUPFAM" id="SSF54909">
    <property type="entry name" value="Dimeric alpha+beta barrel"/>
    <property type="match status" value="1"/>
</dbReference>
<proteinExistence type="predicted"/>
<dbReference type="PANTHER" id="PTHR34474:SF2">
    <property type="entry name" value="SIGNAL TRANSDUCTION PROTEIN TRAP"/>
    <property type="match status" value="1"/>
</dbReference>
<dbReference type="EMBL" id="JARTFS010000013">
    <property type="protein sequence ID" value="MED4403092.1"/>
    <property type="molecule type" value="Genomic_DNA"/>
</dbReference>
<dbReference type="InterPro" id="IPR050404">
    <property type="entry name" value="Heme-degrading_MO"/>
</dbReference>
<keyword evidence="2" id="KW-0560">Oxidoreductase</keyword>
<evidence type="ECO:0000313" key="3">
    <source>
        <dbReference type="Proteomes" id="UP001342826"/>
    </source>
</evidence>
<dbReference type="PANTHER" id="PTHR34474">
    <property type="entry name" value="SIGNAL TRANSDUCTION PROTEIN TRAP"/>
    <property type="match status" value="1"/>
</dbReference>
<sequence length="168" mass="19025">MNFFITFGTVDYLNKIAGEHPNEKLLLMSSTDNAVLFHETEGSTIFKEPKKYEVIDSAGENLAGGFAVLNNIPVTPEGRPLFENRFKQRARQIEHEPGFSAIRVLRPLSSDTYVILTLWDGEASFKNWQQSKAYENAHKKRDSEDGVKQQAIFSQPSYVTTFYAVGNE</sequence>
<keyword evidence="2" id="KW-0503">Monooxygenase</keyword>
<evidence type="ECO:0000259" key="1">
    <source>
        <dbReference type="PROSITE" id="PS51725"/>
    </source>
</evidence>
<feature type="domain" description="ABM" evidence="1">
    <location>
        <begin position="66"/>
        <end position="153"/>
    </location>
</feature>
<accession>A0ABU6P166</accession>
<dbReference type="Pfam" id="PF03992">
    <property type="entry name" value="ABM"/>
    <property type="match status" value="1"/>
</dbReference>
<dbReference type="RefSeq" id="WP_328015640.1">
    <property type="nucleotide sequence ID" value="NZ_JARTFS010000013.1"/>
</dbReference>
<dbReference type="EC" id="1.14.-.-" evidence="2"/>
<evidence type="ECO:0000313" key="2">
    <source>
        <dbReference type="EMBL" id="MED4403092.1"/>
    </source>
</evidence>